<keyword evidence="12" id="KW-1185">Reference proteome</keyword>
<reference evidence="12" key="1">
    <citation type="journal article" date="2019" name="Int. J. Syst. Evol. Microbiol.">
        <title>The Global Catalogue of Microorganisms (GCM) 10K type strain sequencing project: providing services to taxonomists for standard genome sequencing and annotation.</title>
        <authorList>
            <consortium name="The Broad Institute Genomics Platform"/>
            <consortium name="The Broad Institute Genome Sequencing Center for Infectious Disease"/>
            <person name="Wu L."/>
            <person name="Ma J."/>
        </authorList>
    </citation>
    <scope>NUCLEOTIDE SEQUENCE [LARGE SCALE GENOMIC DNA]</scope>
    <source>
        <strain evidence="12">JCM 9651</strain>
    </source>
</reference>
<evidence type="ECO:0000256" key="9">
    <source>
        <dbReference type="SAM" id="Phobius"/>
    </source>
</evidence>
<accession>A0ABP6S6G5</accession>
<evidence type="ECO:0000256" key="6">
    <source>
        <dbReference type="ARBA" id="ARBA00022989"/>
    </source>
</evidence>
<protein>
    <submittedName>
        <fullName evidence="11">MFS transporter</fullName>
    </submittedName>
</protein>
<dbReference type="InterPro" id="IPR036259">
    <property type="entry name" value="MFS_trans_sf"/>
</dbReference>
<gene>
    <name evidence="11" type="ORF">GCM10020367_11530</name>
</gene>
<dbReference type="EMBL" id="BAAAYL010000001">
    <property type="protein sequence ID" value="GAA3369308.1"/>
    <property type="molecule type" value="Genomic_DNA"/>
</dbReference>
<feature type="transmembrane region" description="Helical" evidence="9">
    <location>
        <begin position="314"/>
        <end position="333"/>
    </location>
</feature>
<feature type="transmembrane region" description="Helical" evidence="9">
    <location>
        <begin position="339"/>
        <end position="366"/>
    </location>
</feature>
<dbReference type="PANTHER" id="PTHR43528:SF1">
    <property type="entry name" value="ALPHA-KETOGLUTARATE PERMEASE"/>
    <property type="match status" value="1"/>
</dbReference>
<evidence type="ECO:0000259" key="10">
    <source>
        <dbReference type="PROSITE" id="PS50850"/>
    </source>
</evidence>
<dbReference type="PANTHER" id="PTHR43528">
    <property type="entry name" value="ALPHA-KETOGLUTARATE PERMEASE"/>
    <property type="match status" value="1"/>
</dbReference>
<feature type="compositionally biased region" description="Basic and acidic residues" evidence="8">
    <location>
        <begin position="438"/>
        <end position="449"/>
    </location>
</feature>
<dbReference type="Proteomes" id="UP001499990">
    <property type="component" value="Unassembled WGS sequence"/>
</dbReference>
<evidence type="ECO:0000256" key="1">
    <source>
        <dbReference type="ARBA" id="ARBA00004651"/>
    </source>
</evidence>
<comment type="caution">
    <text evidence="11">The sequence shown here is derived from an EMBL/GenBank/DDBJ whole genome shotgun (WGS) entry which is preliminary data.</text>
</comment>
<evidence type="ECO:0000256" key="5">
    <source>
        <dbReference type="ARBA" id="ARBA00022847"/>
    </source>
</evidence>
<keyword evidence="5" id="KW-0769">Symport</keyword>
<name>A0ABP6S6G5_9ACTN</name>
<evidence type="ECO:0000256" key="7">
    <source>
        <dbReference type="ARBA" id="ARBA00023136"/>
    </source>
</evidence>
<feature type="domain" description="Major facilitator superfamily (MFS) profile" evidence="10">
    <location>
        <begin position="21"/>
        <end position="430"/>
    </location>
</feature>
<feature type="compositionally biased region" description="Polar residues" evidence="8">
    <location>
        <begin position="450"/>
        <end position="459"/>
    </location>
</feature>
<comment type="subcellular location">
    <subcellularLocation>
        <location evidence="1">Cell membrane</location>
        <topology evidence="1">Multi-pass membrane protein</topology>
    </subcellularLocation>
</comment>
<proteinExistence type="predicted"/>
<keyword evidence="6 9" id="KW-1133">Transmembrane helix</keyword>
<feature type="transmembrane region" description="Helical" evidence="9">
    <location>
        <begin position="378"/>
        <end position="400"/>
    </location>
</feature>
<dbReference type="Gene3D" id="1.20.1250.20">
    <property type="entry name" value="MFS general substrate transporter like domains"/>
    <property type="match status" value="2"/>
</dbReference>
<organism evidence="11 12">
    <name type="scientific">Streptomyces sannanensis</name>
    <dbReference type="NCBI Taxonomy" id="285536"/>
    <lineage>
        <taxon>Bacteria</taxon>
        <taxon>Bacillati</taxon>
        <taxon>Actinomycetota</taxon>
        <taxon>Actinomycetes</taxon>
        <taxon>Kitasatosporales</taxon>
        <taxon>Streptomycetaceae</taxon>
        <taxon>Streptomyces</taxon>
    </lineage>
</organism>
<feature type="transmembrane region" description="Helical" evidence="9">
    <location>
        <begin position="284"/>
        <end position="302"/>
    </location>
</feature>
<evidence type="ECO:0000256" key="8">
    <source>
        <dbReference type="SAM" id="MobiDB-lite"/>
    </source>
</evidence>
<dbReference type="InterPro" id="IPR020846">
    <property type="entry name" value="MFS_dom"/>
</dbReference>
<dbReference type="SUPFAM" id="SSF103473">
    <property type="entry name" value="MFS general substrate transporter"/>
    <property type="match status" value="1"/>
</dbReference>
<keyword evidence="4 9" id="KW-0812">Transmembrane</keyword>
<feature type="transmembrane region" description="Helical" evidence="9">
    <location>
        <begin position="61"/>
        <end position="82"/>
    </location>
</feature>
<dbReference type="PROSITE" id="PS50850">
    <property type="entry name" value="MFS"/>
    <property type="match status" value="1"/>
</dbReference>
<sequence length="459" mass="48978">MSAPFTPPQDLSTASPRSRKAIRAGAIGNLIEYYDATIYSLLAPVFAQQFFPTSNKAFALLYTYGLVVGVAFVVRPVAAMLLSPYGDRHGRRKLLSLSLFIMGSGLLLIGLSPSYRTIGALAPVCLVLGRATQNVSNSGEFQAASAFIVEHAPPDRRASAGAAQYMTAGLGILAATLVSTVLTTVLPKQMLADWGWRVPFLIGAVLCLYGVHLRQAVPESPLFTGLQASGRVERRPLWTALTLHRRSLLLVIVIQFSQVTFFTWQVFLPTYANLVSGFPLKTGLALNAVALAAFVLVLPLVGAVSDRKTGRRPLIIAEALGFAVLAYPMLRLLQHPSPAGYLLVAVVGNVLLALTYGNAAAVFCELFPTGIRTSGVGVAYNLAVTVFGGSAPLIATWSIAHDRPLLLAYYIVALEATAAVVFLVRLPETRGTTLETAGDLRGRDDRSGTPEESPSSIPE</sequence>
<dbReference type="RefSeq" id="WP_345035006.1">
    <property type="nucleotide sequence ID" value="NZ_BAAAYL010000001.1"/>
</dbReference>
<evidence type="ECO:0000256" key="3">
    <source>
        <dbReference type="ARBA" id="ARBA00022475"/>
    </source>
</evidence>
<evidence type="ECO:0000313" key="11">
    <source>
        <dbReference type="EMBL" id="GAA3369308.1"/>
    </source>
</evidence>
<dbReference type="Pfam" id="PF07690">
    <property type="entry name" value="MFS_1"/>
    <property type="match status" value="1"/>
</dbReference>
<evidence type="ECO:0000256" key="2">
    <source>
        <dbReference type="ARBA" id="ARBA00022448"/>
    </source>
</evidence>
<dbReference type="InterPro" id="IPR011701">
    <property type="entry name" value="MFS"/>
</dbReference>
<keyword evidence="2" id="KW-0813">Transport</keyword>
<feature type="transmembrane region" description="Helical" evidence="9">
    <location>
        <begin position="165"/>
        <end position="187"/>
    </location>
</feature>
<feature type="transmembrane region" description="Helical" evidence="9">
    <location>
        <begin position="94"/>
        <end position="111"/>
    </location>
</feature>
<keyword evidence="3" id="KW-1003">Cell membrane</keyword>
<dbReference type="InterPro" id="IPR051084">
    <property type="entry name" value="H+-coupled_symporters"/>
</dbReference>
<feature type="region of interest" description="Disordered" evidence="8">
    <location>
        <begin position="434"/>
        <end position="459"/>
    </location>
</feature>
<feature type="transmembrane region" description="Helical" evidence="9">
    <location>
        <begin position="406"/>
        <end position="424"/>
    </location>
</feature>
<evidence type="ECO:0000313" key="12">
    <source>
        <dbReference type="Proteomes" id="UP001499990"/>
    </source>
</evidence>
<evidence type="ECO:0000256" key="4">
    <source>
        <dbReference type="ARBA" id="ARBA00022692"/>
    </source>
</evidence>
<keyword evidence="7 9" id="KW-0472">Membrane</keyword>
<feature type="transmembrane region" description="Helical" evidence="9">
    <location>
        <begin position="248"/>
        <end position="272"/>
    </location>
</feature>